<accession>A0ACC2VZL9</accession>
<evidence type="ECO:0000313" key="1">
    <source>
        <dbReference type="EMBL" id="KAJ9104494.1"/>
    </source>
</evidence>
<reference evidence="1" key="1">
    <citation type="submission" date="2023-04" db="EMBL/GenBank/DDBJ databases">
        <title>Draft Genome sequencing of Naganishia species isolated from polar environments using Oxford Nanopore Technology.</title>
        <authorList>
            <person name="Leo P."/>
            <person name="Venkateswaran K."/>
        </authorList>
    </citation>
    <scope>NUCLEOTIDE SEQUENCE</scope>
    <source>
        <strain evidence="1">MNA-CCFEE 5423</strain>
    </source>
</reference>
<proteinExistence type="predicted"/>
<comment type="caution">
    <text evidence="1">The sequence shown here is derived from an EMBL/GenBank/DDBJ whole genome shotgun (WGS) entry which is preliminary data.</text>
</comment>
<keyword evidence="2" id="KW-1185">Reference proteome</keyword>
<name>A0ACC2VZL9_9TREE</name>
<dbReference type="EMBL" id="JASBWT010000005">
    <property type="protein sequence ID" value="KAJ9104494.1"/>
    <property type="molecule type" value="Genomic_DNA"/>
</dbReference>
<protein>
    <submittedName>
        <fullName evidence="1">Uncharacterized protein</fullName>
    </submittedName>
</protein>
<organism evidence="1 2">
    <name type="scientific">Naganishia friedmannii</name>
    <dbReference type="NCBI Taxonomy" id="89922"/>
    <lineage>
        <taxon>Eukaryota</taxon>
        <taxon>Fungi</taxon>
        <taxon>Dikarya</taxon>
        <taxon>Basidiomycota</taxon>
        <taxon>Agaricomycotina</taxon>
        <taxon>Tremellomycetes</taxon>
        <taxon>Filobasidiales</taxon>
        <taxon>Filobasidiaceae</taxon>
        <taxon>Naganishia</taxon>
    </lineage>
</organism>
<sequence>MDQDLARKRKLQAMAGQPGQTSLSSVNESSRTAYYASTNPPSGLPSLASFVSTNAEVLSGLSADLEGKVPRPVKKKKTNEGEVEAESSTQRPTNAVPGSAAAKPGNPASQRPGSATGVSSTGPSMFPLRRVESNGTNNSRIDRILNDRDNDTDHDEGRQQPSETGKRGRSLSTATKILSVHRNSTKADDEDSEQGYGTSFGGRGGREGSVSMHSGTEGGGSGKKGKRNRVHFMPPQKTEGLLQLYRRLLPVAEITFLQNHSVIEANPAGNVLREKFQTFVALSSTVLKTLPSRLTRIEDILSSLITRLPATGSTSDVHSDNSHGSLSQSNGNQASNNTHLHPQQAQQPQGQNQHGAYHQRPIAPAPPAVSARNRIRSSGSRTPVPVSIDDAGNGYQRVDVDVRAMLSGGAGEEVFHPKAHESNSQASSPAANQTHTPPVPLYYSNVQAAGSPSDGPSPASGAIIEHPKIKARITLDPPSPELTEILHTLSESGITKNVLISLLMSVPEKSLCDNLVDWTRYKINRPAFHRKYKQFFESMKSHPTNPLLNGDMLKWLPLMFIVLAIATLSAPLELVGGMAGQKSWSRRFYGSSRSALTCAKALQRDNLDVLYAGLLTARYMLLTRRAAEGSTPLTAAFQLGLYRDGTVLNLTDKREIELRRRAWAMVYHLDRTTALLVGRPTSISDAHTDTKEPANLDDEEVDVGDFDPKGHSLMHPTEYTQVILRHRLAEIMGRISDHTFAIRPPDYATVLRLDQELLDWQSKLPPFFAIHHPDASLDSKHHFLFVQRHLLACEFLFARITLHRPYLLRKRTSDKQYQYSRDAAIESAKADLLGRREFMFEKPHNVKINSGGYRVLNSYIVLGVTIKHPVLNSGPKSVDAASPRAEELRRLLDVVAGIAPDEQGRISEPIVKDELAIVEFLTQRANNTSAQEQALNNSAPMPPYSHVLSARGSSAAQRFGQQQHQQQQQSQPVPQKVQDTDHQLVPSDPAMQLPHQGGQDTVQPPAHHSEVQQQIPEDSAWSFIAPDLNTIDVHQPFVDNERGLDHRMPGPLRGPARSRQTSLLEQAYTEAPRQDGTTVEQHPTMTAAEPQTGLQGYENQFSNELDLSGSNATNLDSWWNDAFGQLPTNATGVNGDVGFNPFYLSQLGQGSDAMSDNSETDFLNILLSTIANNSTLGTGA</sequence>
<gene>
    <name evidence="1" type="ORF">QFC21_001990</name>
</gene>
<dbReference type="Proteomes" id="UP001227268">
    <property type="component" value="Unassembled WGS sequence"/>
</dbReference>
<evidence type="ECO:0000313" key="2">
    <source>
        <dbReference type="Proteomes" id="UP001227268"/>
    </source>
</evidence>